<sequence>MFMLLNLGGGPLVQQVIDLSSAPTLASSAADANFPIMTIPDFFFNTMSRKVEEDPALVRNGAIWHAASIYTRCARCYTGNCTRPLIETLE</sequence>
<dbReference type="RefSeq" id="XP_066669606.1">
    <property type="nucleotide sequence ID" value="XM_066810683.1"/>
</dbReference>
<keyword evidence="2" id="KW-1185">Reference proteome</keyword>
<gene>
    <name evidence="1" type="ORF">PG997_006368</name>
</gene>
<name>A0ABR1WNL3_9PEZI</name>
<reference evidence="1 2" key="1">
    <citation type="submission" date="2023-01" db="EMBL/GenBank/DDBJ databases">
        <title>Analysis of 21 Apiospora genomes using comparative genomics revels a genus with tremendous synthesis potential of carbohydrate active enzymes and secondary metabolites.</title>
        <authorList>
            <person name="Sorensen T."/>
        </authorList>
    </citation>
    <scope>NUCLEOTIDE SEQUENCE [LARGE SCALE GENOMIC DNA]</scope>
    <source>
        <strain evidence="1 2">CBS 114990</strain>
    </source>
</reference>
<organism evidence="1 2">
    <name type="scientific">Apiospora hydei</name>
    <dbReference type="NCBI Taxonomy" id="1337664"/>
    <lineage>
        <taxon>Eukaryota</taxon>
        <taxon>Fungi</taxon>
        <taxon>Dikarya</taxon>
        <taxon>Ascomycota</taxon>
        <taxon>Pezizomycotina</taxon>
        <taxon>Sordariomycetes</taxon>
        <taxon>Xylariomycetidae</taxon>
        <taxon>Amphisphaeriales</taxon>
        <taxon>Apiosporaceae</taxon>
        <taxon>Apiospora</taxon>
    </lineage>
</organism>
<comment type="caution">
    <text evidence="1">The sequence shown here is derived from an EMBL/GenBank/DDBJ whole genome shotgun (WGS) entry which is preliminary data.</text>
</comment>
<accession>A0ABR1WNL3</accession>
<evidence type="ECO:0000313" key="2">
    <source>
        <dbReference type="Proteomes" id="UP001433268"/>
    </source>
</evidence>
<dbReference type="Proteomes" id="UP001433268">
    <property type="component" value="Unassembled WGS sequence"/>
</dbReference>
<dbReference type="EMBL" id="JAQQWN010000005">
    <property type="protein sequence ID" value="KAK8085097.1"/>
    <property type="molecule type" value="Genomic_DNA"/>
</dbReference>
<evidence type="ECO:0000313" key="1">
    <source>
        <dbReference type="EMBL" id="KAK8085097.1"/>
    </source>
</evidence>
<proteinExistence type="predicted"/>
<protein>
    <submittedName>
        <fullName evidence="1">Uncharacterized protein</fullName>
    </submittedName>
</protein>
<dbReference type="GeneID" id="92043743"/>